<accession>A0A418X2L3</accession>
<comment type="caution">
    <text evidence="1">The sequence shown here is derived from an EMBL/GenBank/DDBJ whole genome shotgun (WGS) entry which is preliminary data.</text>
</comment>
<organism evidence="1 2">
    <name type="scientific">Noviherbaspirillum cavernae</name>
    <dbReference type="NCBI Taxonomy" id="2320862"/>
    <lineage>
        <taxon>Bacteria</taxon>
        <taxon>Pseudomonadati</taxon>
        <taxon>Pseudomonadota</taxon>
        <taxon>Betaproteobacteria</taxon>
        <taxon>Burkholderiales</taxon>
        <taxon>Oxalobacteraceae</taxon>
        <taxon>Noviherbaspirillum</taxon>
    </lineage>
</organism>
<sequence length="71" mass="8066">MAAPSCETDRRNRSLFKAEQKRFREENGLITFSGRARLMTSVEYSDLGNFVNLPGQERPTIAAHGVHRRST</sequence>
<protein>
    <submittedName>
        <fullName evidence="1">Uncharacterized protein</fullName>
    </submittedName>
</protein>
<proteinExistence type="predicted"/>
<name>A0A418X2L3_9BURK</name>
<evidence type="ECO:0000313" key="2">
    <source>
        <dbReference type="Proteomes" id="UP000285190"/>
    </source>
</evidence>
<reference evidence="1 2" key="1">
    <citation type="submission" date="2018-09" db="EMBL/GenBank/DDBJ databases">
        <authorList>
            <person name="Zhu H."/>
        </authorList>
    </citation>
    <scope>NUCLEOTIDE SEQUENCE [LARGE SCALE GENOMIC DNA]</scope>
    <source>
        <strain evidence="1 2">K2R10-39</strain>
    </source>
</reference>
<dbReference type="AlphaFoldDB" id="A0A418X2L3"/>
<gene>
    <name evidence="1" type="ORF">D3870_12365</name>
</gene>
<evidence type="ECO:0000313" key="1">
    <source>
        <dbReference type="EMBL" id="RJG06698.1"/>
    </source>
</evidence>
<dbReference type="Proteomes" id="UP000285190">
    <property type="component" value="Unassembled WGS sequence"/>
</dbReference>
<dbReference type="EMBL" id="QYUN01000002">
    <property type="protein sequence ID" value="RJG06698.1"/>
    <property type="molecule type" value="Genomic_DNA"/>
</dbReference>
<keyword evidence="2" id="KW-1185">Reference proteome</keyword>